<accession>A0A060Z2S9</accession>
<protein>
    <submittedName>
        <fullName evidence="1">Uncharacterized protein</fullName>
    </submittedName>
</protein>
<dbReference type="AlphaFoldDB" id="A0A060Z2S9"/>
<name>A0A060Z2S9_ONCMY</name>
<dbReference type="PaxDb" id="8022-A0A060Z2S9"/>
<reference evidence="1" key="2">
    <citation type="submission" date="2014-03" db="EMBL/GenBank/DDBJ databases">
        <authorList>
            <person name="Genoscope - CEA"/>
        </authorList>
    </citation>
    <scope>NUCLEOTIDE SEQUENCE</scope>
</reference>
<evidence type="ECO:0000313" key="2">
    <source>
        <dbReference type="Proteomes" id="UP000193380"/>
    </source>
</evidence>
<gene>
    <name evidence="1" type="ORF">GSONMT00019216001</name>
</gene>
<reference evidence="1" key="1">
    <citation type="journal article" date="2014" name="Nat. Commun.">
        <title>The rainbow trout genome provides novel insights into evolution after whole-genome duplication in vertebrates.</title>
        <authorList>
            <person name="Berthelot C."/>
            <person name="Brunet F."/>
            <person name="Chalopin D."/>
            <person name="Juanchich A."/>
            <person name="Bernard M."/>
            <person name="Noel B."/>
            <person name="Bento P."/>
            <person name="Da Silva C."/>
            <person name="Labadie K."/>
            <person name="Alberti A."/>
            <person name="Aury J.M."/>
            <person name="Louis A."/>
            <person name="Dehais P."/>
            <person name="Bardou P."/>
            <person name="Montfort J."/>
            <person name="Klopp C."/>
            <person name="Cabau C."/>
            <person name="Gaspin C."/>
            <person name="Thorgaard G.H."/>
            <person name="Boussaha M."/>
            <person name="Quillet E."/>
            <person name="Guyomard R."/>
            <person name="Galiana D."/>
            <person name="Bobe J."/>
            <person name="Volff J.N."/>
            <person name="Genet C."/>
            <person name="Wincker P."/>
            <person name="Jaillon O."/>
            <person name="Roest Crollius H."/>
            <person name="Guiguen Y."/>
        </authorList>
    </citation>
    <scope>NUCLEOTIDE SEQUENCE [LARGE SCALE GENOMIC DNA]</scope>
</reference>
<dbReference type="Proteomes" id="UP000193380">
    <property type="component" value="Unassembled WGS sequence"/>
</dbReference>
<proteinExistence type="predicted"/>
<evidence type="ECO:0000313" key="1">
    <source>
        <dbReference type="EMBL" id="CDQ95605.1"/>
    </source>
</evidence>
<sequence length="158" mass="16739">MWPGGENEATNRQKGPSPSVQLDAGCRLWSVNHVHHGLWSQVSLFTGTSTPPGINATALPSLAAPMGVNGFASLPPQTNGQPTNEPIYTNGIHPYPGETANGIHLYSAQSPTVTDPLQQAYAGVQHYAAAYPAAYAPISQAFPQQPTIIPQQQREGKS</sequence>
<organism evidence="1 2">
    <name type="scientific">Oncorhynchus mykiss</name>
    <name type="common">Rainbow trout</name>
    <name type="synonym">Salmo gairdneri</name>
    <dbReference type="NCBI Taxonomy" id="8022"/>
    <lineage>
        <taxon>Eukaryota</taxon>
        <taxon>Metazoa</taxon>
        <taxon>Chordata</taxon>
        <taxon>Craniata</taxon>
        <taxon>Vertebrata</taxon>
        <taxon>Euteleostomi</taxon>
        <taxon>Actinopterygii</taxon>
        <taxon>Neopterygii</taxon>
        <taxon>Teleostei</taxon>
        <taxon>Protacanthopterygii</taxon>
        <taxon>Salmoniformes</taxon>
        <taxon>Salmonidae</taxon>
        <taxon>Salmoninae</taxon>
        <taxon>Oncorhynchus</taxon>
    </lineage>
</organism>
<dbReference type="STRING" id="8022.A0A060Z2S9"/>
<dbReference type="EMBL" id="FR921805">
    <property type="protein sequence ID" value="CDQ95605.1"/>
    <property type="molecule type" value="Genomic_DNA"/>
</dbReference>